<dbReference type="EMBL" id="POTX01000145">
    <property type="protein sequence ID" value="PZF92271.1"/>
    <property type="molecule type" value="Genomic_DNA"/>
</dbReference>
<dbReference type="Proteomes" id="UP000248627">
    <property type="component" value="Unassembled WGS sequence"/>
</dbReference>
<name>A0A2W2BY98_9ACTN</name>
<dbReference type="AlphaFoldDB" id="A0A2W2BY98"/>
<gene>
    <name evidence="1" type="ORF">C1I93_19725</name>
</gene>
<keyword evidence="2" id="KW-1185">Reference proteome</keyword>
<accession>A0A2W2BY98</accession>
<reference evidence="1 2" key="1">
    <citation type="submission" date="2018-01" db="EMBL/GenBank/DDBJ databases">
        <title>Draft genome sequence of Jishengella endophytica.</title>
        <authorList>
            <person name="Sahin N."/>
            <person name="Ay H."/>
            <person name="Saygin H."/>
        </authorList>
    </citation>
    <scope>NUCLEOTIDE SEQUENCE [LARGE SCALE GENOMIC DNA]</scope>
    <source>
        <strain evidence="1 2">DSM 45430</strain>
    </source>
</reference>
<sequence>MTLRELIRTRRTPAPTTQYVDRHVVGTPEELATLMALATDRGLLVFASAPVQVPGDPTRFRRYLRLRTN</sequence>
<proteinExistence type="predicted"/>
<comment type="caution">
    <text evidence="1">The sequence shown here is derived from an EMBL/GenBank/DDBJ whole genome shotgun (WGS) entry which is preliminary data.</text>
</comment>
<protein>
    <submittedName>
        <fullName evidence="1">Uncharacterized protein</fullName>
    </submittedName>
</protein>
<dbReference type="OrthoDB" id="3405053at2"/>
<evidence type="ECO:0000313" key="1">
    <source>
        <dbReference type="EMBL" id="PZF92271.1"/>
    </source>
</evidence>
<organism evidence="1 2">
    <name type="scientific">Micromonospora endophytica</name>
    <dbReference type="NCBI Taxonomy" id="515350"/>
    <lineage>
        <taxon>Bacteria</taxon>
        <taxon>Bacillati</taxon>
        <taxon>Actinomycetota</taxon>
        <taxon>Actinomycetes</taxon>
        <taxon>Micromonosporales</taxon>
        <taxon>Micromonosporaceae</taxon>
        <taxon>Micromonospora</taxon>
    </lineage>
</organism>
<dbReference type="RefSeq" id="WP_111244783.1">
    <property type="nucleotide sequence ID" value="NZ_AP023358.1"/>
</dbReference>
<evidence type="ECO:0000313" key="2">
    <source>
        <dbReference type="Proteomes" id="UP000248627"/>
    </source>
</evidence>